<name>A0A3E2U508_9FIRM</name>
<reference evidence="1 2" key="1">
    <citation type="submission" date="2018-08" db="EMBL/GenBank/DDBJ databases">
        <title>A genome reference for cultivated species of the human gut microbiota.</title>
        <authorList>
            <person name="Zou Y."/>
            <person name="Xue W."/>
            <person name="Luo G."/>
        </authorList>
    </citation>
    <scope>NUCLEOTIDE SEQUENCE [LARGE SCALE GENOMIC DNA]</scope>
    <source>
        <strain evidence="1 2">AF32-8AC</strain>
    </source>
</reference>
<proteinExistence type="predicted"/>
<accession>A0A3E2U508</accession>
<dbReference type="RefSeq" id="WP_207658154.1">
    <property type="nucleotide sequence ID" value="NZ_QVER01000009.1"/>
</dbReference>
<protein>
    <submittedName>
        <fullName evidence="1">Uncharacterized protein</fullName>
    </submittedName>
</protein>
<dbReference type="AlphaFoldDB" id="A0A3E2U508"/>
<evidence type="ECO:0000313" key="1">
    <source>
        <dbReference type="EMBL" id="RGB91210.1"/>
    </source>
</evidence>
<dbReference type="Proteomes" id="UP000260991">
    <property type="component" value="Unassembled WGS sequence"/>
</dbReference>
<evidence type="ECO:0000313" key="2">
    <source>
        <dbReference type="Proteomes" id="UP000260991"/>
    </source>
</evidence>
<sequence>MSLFNSFFNFEISGTKGAIRYLLKSIEAAPIHFQVEQDKKLYRAYLFTILTNNDRSLTKACSLILKSVESEPLDAHEKEQLSTMLLACLSKEYDLEVIWILYILLETQTLSTGNSLIDKIVASSNELAQIMLLRKGILSDSQKHILSENARSWILIYELYTEVILSEENLIRKLNLSKNLIMYRKMKTNHVHFCY</sequence>
<dbReference type="EMBL" id="QVER01000009">
    <property type="protein sequence ID" value="RGB91210.1"/>
    <property type="molecule type" value="Genomic_DNA"/>
</dbReference>
<comment type="caution">
    <text evidence="1">The sequence shown here is derived from an EMBL/GenBank/DDBJ whole genome shotgun (WGS) entry which is preliminary data.</text>
</comment>
<organism evidence="1 2">
    <name type="scientific">Faecalibacterium prausnitzii</name>
    <dbReference type="NCBI Taxonomy" id="853"/>
    <lineage>
        <taxon>Bacteria</taxon>
        <taxon>Bacillati</taxon>
        <taxon>Bacillota</taxon>
        <taxon>Clostridia</taxon>
        <taxon>Eubacteriales</taxon>
        <taxon>Oscillospiraceae</taxon>
        <taxon>Faecalibacterium</taxon>
    </lineage>
</organism>
<gene>
    <name evidence="1" type="ORF">DWZ46_09010</name>
</gene>